<dbReference type="Proteomes" id="UP001154252">
    <property type="component" value="Unassembled WGS sequence"/>
</dbReference>
<protein>
    <submittedName>
        <fullName evidence="2">Uncharacterized protein</fullName>
    </submittedName>
</protein>
<reference evidence="2" key="1">
    <citation type="submission" date="2021-07" db="EMBL/GenBank/DDBJ databases">
        <authorList>
            <person name="Branca A.L. A."/>
        </authorList>
    </citation>
    <scope>NUCLEOTIDE SEQUENCE</scope>
</reference>
<evidence type="ECO:0000313" key="2">
    <source>
        <dbReference type="EMBL" id="CAG8898730.1"/>
    </source>
</evidence>
<sequence length="254" mass="28879">MLGEYMTLFTSSGYVYHSKQVCHGLFSAYKPSTYNTTLFIGIIWAETSLRSTVQRENALNDKIGAAKKLSNIDDSDLQCDQLEEELEEVKKTRAHQERDLYEKESMLPMTSLKKGYDSVKGNPAWYLQKELVEDCIGKGGCCSWDCGCCERCRSSAKKGKGIEHRTVECICCIHDRGFEFTAEEKKNLDDRFDRMLRAGNPAFFFKIANARTFRNLWSGKTRLNITMPGFGGVRLTFACSTLYCHFKLAVCLPI</sequence>
<name>A0A9W4KBX2_9EURO</name>
<keyword evidence="3" id="KW-1185">Reference proteome</keyword>
<accession>A0A9W4KBX2</accession>
<organism evidence="2 3">
    <name type="scientific">Penicillium egyptiacum</name>
    <dbReference type="NCBI Taxonomy" id="1303716"/>
    <lineage>
        <taxon>Eukaryota</taxon>
        <taxon>Fungi</taxon>
        <taxon>Dikarya</taxon>
        <taxon>Ascomycota</taxon>
        <taxon>Pezizomycotina</taxon>
        <taxon>Eurotiomycetes</taxon>
        <taxon>Eurotiomycetidae</taxon>
        <taxon>Eurotiales</taxon>
        <taxon>Aspergillaceae</taxon>
        <taxon>Penicillium</taxon>
    </lineage>
</organism>
<gene>
    <name evidence="2" type="ORF">PEGY_LOCUS5333</name>
</gene>
<dbReference type="EMBL" id="CAJVRC010000863">
    <property type="protein sequence ID" value="CAG8898730.1"/>
    <property type="molecule type" value="Genomic_DNA"/>
</dbReference>
<evidence type="ECO:0000256" key="1">
    <source>
        <dbReference type="SAM" id="Coils"/>
    </source>
</evidence>
<comment type="caution">
    <text evidence="2">The sequence shown here is derived from an EMBL/GenBank/DDBJ whole genome shotgun (WGS) entry which is preliminary data.</text>
</comment>
<feature type="coiled-coil region" evidence="1">
    <location>
        <begin position="65"/>
        <end position="99"/>
    </location>
</feature>
<dbReference type="OrthoDB" id="4363741at2759"/>
<proteinExistence type="predicted"/>
<keyword evidence="1" id="KW-0175">Coiled coil</keyword>
<evidence type="ECO:0000313" key="3">
    <source>
        <dbReference type="Proteomes" id="UP001154252"/>
    </source>
</evidence>
<dbReference type="AlphaFoldDB" id="A0A9W4KBX2"/>